<dbReference type="InterPro" id="IPR015897">
    <property type="entry name" value="CHK_kinase-like"/>
</dbReference>
<dbReference type="Proteomes" id="UP001160148">
    <property type="component" value="Unassembled WGS sequence"/>
</dbReference>
<feature type="domain" description="CHK kinase-like" evidence="1">
    <location>
        <begin position="1"/>
        <end position="124"/>
    </location>
</feature>
<dbReference type="PANTHER" id="PTHR11012">
    <property type="entry name" value="PROTEIN KINASE-LIKE DOMAIN-CONTAINING"/>
    <property type="match status" value="1"/>
</dbReference>
<dbReference type="InterPro" id="IPR011009">
    <property type="entry name" value="Kinase-like_dom_sf"/>
</dbReference>
<accession>A0AAV0W1B8</accession>
<evidence type="ECO:0000313" key="3">
    <source>
        <dbReference type="Proteomes" id="UP001160148"/>
    </source>
</evidence>
<keyword evidence="3" id="KW-1185">Reference proteome</keyword>
<evidence type="ECO:0000313" key="2">
    <source>
        <dbReference type="EMBL" id="CAI6349532.1"/>
    </source>
</evidence>
<dbReference type="Pfam" id="PF02958">
    <property type="entry name" value="EcKL"/>
    <property type="match status" value="1"/>
</dbReference>
<dbReference type="InterPro" id="IPR004119">
    <property type="entry name" value="EcKL"/>
</dbReference>
<dbReference type="Gene3D" id="3.90.1200.10">
    <property type="match status" value="1"/>
</dbReference>
<reference evidence="2 3" key="1">
    <citation type="submission" date="2023-01" db="EMBL/GenBank/DDBJ databases">
        <authorList>
            <person name="Whitehead M."/>
        </authorList>
    </citation>
    <scope>NUCLEOTIDE SEQUENCE [LARGE SCALE GENOMIC DNA]</scope>
</reference>
<gene>
    <name evidence="2" type="ORF">MEUPH1_LOCUS6079</name>
</gene>
<dbReference type="EMBL" id="CARXXK010000001">
    <property type="protein sequence ID" value="CAI6349532.1"/>
    <property type="molecule type" value="Genomic_DNA"/>
</dbReference>
<proteinExistence type="predicted"/>
<comment type="caution">
    <text evidence="2">The sequence shown here is derived from an EMBL/GenBank/DDBJ whole genome shotgun (WGS) entry which is preliminary data.</text>
</comment>
<evidence type="ECO:0000259" key="1">
    <source>
        <dbReference type="SMART" id="SM00587"/>
    </source>
</evidence>
<sequence>MALDRLKERHVAGDGCGEIDWISWFQSELLADSMQSLKRKVVPVEPMAVLCHGDFNRNNLLFQYDDSGRPVDSLAYDMATIRYWSPVLDLSFFLYMNADRRTRDDHWDTLLDVYCSTLAAVAGDVRVPGRDQLDSEIREYGFYGLAHVSYFAGIILEETAQVDCDEF</sequence>
<dbReference type="SMART" id="SM00587">
    <property type="entry name" value="CHK"/>
    <property type="match status" value="1"/>
</dbReference>
<dbReference type="PANTHER" id="PTHR11012:SF8">
    <property type="entry name" value="JUVENILE HORMONE-INDUCIBLE PROTEIN 26"/>
    <property type="match status" value="1"/>
</dbReference>
<dbReference type="AlphaFoldDB" id="A0AAV0W1B8"/>
<organism evidence="2 3">
    <name type="scientific">Macrosiphum euphorbiae</name>
    <name type="common">potato aphid</name>
    <dbReference type="NCBI Taxonomy" id="13131"/>
    <lineage>
        <taxon>Eukaryota</taxon>
        <taxon>Metazoa</taxon>
        <taxon>Ecdysozoa</taxon>
        <taxon>Arthropoda</taxon>
        <taxon>Hexapoda</taxon>
        <taxon>Insecta</taxon>
        <taxon>Pterygota</taxon>
        <taxon>Neoptera</taxon>
        <taxon>Paraneoptera</taxon>
        <taxon>Hemiptera</taxon>
        <taxon>Sternorrhyncha</taxon>
        <taxon>Aphidomorpha</taxon>
        <taxon>Aphidoidea</taxon>
        <taxon>Aphididae</taxon>
        <taxon>Macrosiphini</taxon>
        <taxon>Macrosiphum</taxon>
    </lineage>
</organism>
<name>A0AAV0W1B8_9HEMI</name>
<dbReference type="SUPFAM" id="SSF56112">
    <property type="entry name" value="Protein kinase-like (PK-like)"/>
    <property type="match status" value="1"/>
</dbReference>
<protein>
    <recommendedName>
        <fullName evidence="1">CHK kinase-like domain-containing protein</fullName>
    </recommendedName>
</protein>